<organism evidence="2">
    <name type="scientific">Euplotes harpa</name>
    <dbReference type="NCBI Taxonomy" id="151035"/>
    <lineage>
        <taxon>Eukaryota</taxon>
        <taxon>Sar</taxon>
        <taxon>Alveolata</taxon>
        <taxon>Ciliophora</taxon>
        <taxon>Intramacronucleata</taxon>
        <taxon>Spirotrichea</taxon>
        <taxon>Hypotrichia</taxon>
        <taxon>Euplotida</taxon>
        <taxon>Euplotidae</taxon>
        <taxon>Euplotes</taxon>
    </lineage>
</organism>
<dbReference type="EMBL" id="HBII01027212">
    <property type="protein sequence ID" value="CAE0352498.1"/>
    <property type="molecule type" value="Transcribed_RNA"/>
</dbReference>
<dbReference type="AlphaFoldDB" id="A0A7S3JDK9"/>
<name>A0A7S3JDK9_9SPIT</name>
<sequence length="166" mass="19461">MVEMNIKMAKMNTLISSVYSILKGTTTTSEADEEESFRNSDESKSRSPRPTNENFDDFRNNRETAFYGLKRVTTNDKAEEYDEWLKKNKAQARGRTKGKSKFKEMLKKKDKFICSLANKEDQESKERMSTFGGLRLLDRINLSNDIEVERFDKLDEEDEKQEQKET</sequence>
<evidence type="ECO:0000256" key="1">
    <source>
        <dbReference type="SAM" id="MobiDB-lite"/>
    </source>
</evidence>
<accession>A0A7S3JDK9</accession>
<protein>
    <submittedName>
        <fullName evidence="2">Uncharacterized protein</fullName>
    </submittedName>
</protein>
<evidence type="ECO:0000313" key="2">
    <source>
        <dbReference type="EMBL" id="CAE0352498.1"/>
    </source>
</evidence>
<feature type="compositionally biased region" description="Basic and acidic residues" evidence="1">
    <location>
        <begin position="36"/>
        <end position="45"/>
    </location>
</feature>
<feature type="region of interest" description="Disordered" evidence="1">
    <location>
        <begin position="29"/>
        <end position="59"/>
    </location>
</feature>
<gene>
    <name evidence="2" type="ORF">EHAR0213_LOCUS11414</name>
</gene>
<reference evidence="2" key="1">
    <citation type="submission" date="2021-01" db="EMBL/GenBank/DDBJ databases">
        <authorList>
            <person name="Corre E."/>
            <person name="Pelletier E."/>
            <person name="Niang G."/>
            <person name="Scheremetjew M."/>
            <person name="Finn R."/>
            <person name="Kale V."/>
            <person name="Holt S."/>
            <person name="Cochrane G."/>
            <person name="Meng A."/>
            <person name="Brown T."/>
            <person name="Cohen L."/>
        </authorList>
    </citation>
    <scope>NUCLEOTIDE SEQUENCE</scope>
    <source>
        <strain evidence="2">FSP1.4</strain>
    </source>
</reference>
<proteinExistence type="predicted"/>